<dbReference type="Pfam" id="PF13279">
    <property type="entry name" value="4HBT_2"/>
    <property type="match status" value="1"/>
</dbReference>
<dbReference type="PANTHER" id="PTHR31793">
    <property type="entry name" value="4-HYDROXYBENZOYL-COA THIOESTERASE FAMILY MEMBER"/>
    <property type="match status" value="1"/>
</dbReference>
<dbReference type="CDD" id="cd00586">
    <property type="entry name" value="4HBT"/>
    <property type="match status" value="1"/>
</dbReference>
<evidence type="ECO:0000313" key="3">
    <source>
        <dbReference type="EMBL" id="TKD05257.1"/>
    </source>
</evidence>
<accession>A0A4V5PMP6</accession>
<dbReference type="GO" id="GO:0047617">
    <property type="term" value="F:fatty acyl-CoA hydrolase activity"/>
    <property type="evidence" value="ECO:0007669"/>
    <property type="project" value="TreeGrafter"/>
</dbReference>
<comment type="similarity">
    <text evidence="1">Belongs to the 4-hydroxybenzoyl-CoA thioesterase family.</text>
</comment>
<organism evidence="3 4">
    <name type="scientific">Polyangium fumosum</name>
    <dbReference type="NCBI Taxonomy" id="889272"/>
    <lineage>
        <taxon>Bacteria</taxon>
        <taxon>Pseudomonadati</taxon>
        <taxon>Myxococcota</taxon>
        <taxon>Polyangia</taxon>
        <taxon>Polyangiales</taxon>
        <taxon>Polyangiaceae</taxon>
        <taxon>Polyangium</taxon>
    </lineage>
</organism>
<dbReference type="OrthoDB" id="9800856at2"/>
<name>A0A4V5PMP6_9BACT</name>
<keyword evidence="4" id="KW-1185">Reference proteome</keyword>
<proteinExistence type="inferred from homology"/>
<dbReference type="RefSeq" id="WP_136930805.1">
    <property type="nucleotide sequence ID" value="NZ_SSMQ01000021.1"/>
</dbReference>
<dbReference type="Gene3D" id="3.10.129.10">
    <property type="entry name" value="Hotdog Thioesterase"/>
    <property type="match status" value="1"/>
</dbReference>
<protein>
    <submittedName>
        <fullName evidence="3">Acyl-CoA thioesterase</fullName>
    </submittedName>
</protein>
<dbReference type="InterPro" id="IPR029069">
    <property type="entry name" value="HotDog_dom_sf"/>
</dbReference>
<comment type="caution">
    <text evidence="3">The sequence shown here is derived from an EMBL/GenBank/DDBJ whole genome shotgun (WGS) entry which is preliminary data.</text>
</comment>
<gene>
    <name evidence="3" type="ORF">E8A74_20870</name>
</gene>
<keyword evidence="2" id="KW-0378">Hydrolase</keyword>
<sequence length="158" mass="17324">MSDRPRLSPDDLVHASTVLHAEPRPVRFQDVDAAGIIYFARVLEYFHDAFLSLLRRAGIDLPGILQEGKWGMPLGHAEADYLGPMRFGDDVVVEIVRLTLSERSLHVGARVRSTEGRVLAIGQAVHVCIDRETFRSRRLPEETVAALTAVGAQGKGAG</sequence>
<dbReference type="PANTHER" id="PTHR31793:SF27">
    <property type="entry name" value="NOVEL THIOESTERASE SUPERFAMILY DOMAIN AND SAPOSIN A-TYPE DOMAIN CONTAINING PROTEIN (0610012H03RIK)"/>
    <property type="match status" value="1"/>
</dbReference>
<evidence type="ECO:0000256" key="2">
    <source>
        <dbReference type="ARBA" id="ARBA00022801"/>
    </source>
</evidence>
<evidence type="ECO:0000313" key="4">
    <source>
        <dbReference type="Proteomes" id="UP000309215"/>
    </source>
</evidence>
<dbReference type="Proteomes" id="UP000309215">
    <property type="component" value="Unassembled WGS sequence"/>
</dbReference>
<dbReference type="AlphaFoldDB" id="A0A4V5PMP6"/>
<evidence type="ECO:0000256" key="1">
    <source>
        <dbReference type="ARBA" id="ARBA00005953"/>
    </source>
</evidence>
<dbReference type="SUPFAM" id="SSF54637">
    <property type="entry name" value="Thioesterase/thiol ester dehydrase-isomerase"/>
    <property type="match status" value="1"/>
</dbReference>
<dbReference type="InterPro" id="IPR050563">
    <property type="entry name" value="4-hydroxybenzoyl-CoA_TE"/>
</dbReference>
<reference evidence="3 4" key="1">
    <citation type="submission" date="2019-04" db="EMBL/GenBank/DDBJ databases">
        <authorList>
            <person name="Li Y."/>
            <person name="Wang J."/>
        </authorList>
    </citation>
    <scope>NUCLEOTIDE SEQUENCE [LARGE SCALE GENOMIC DNA]</scope>
    <source>
        <strain evidence="3 4">DSM 14668</strain>
    </source>
</reference>
<dbReference type="EMBL" id="SSMQ01000021">
    <property type="protein sequence ID" value="TKD05257.1"/>
    <property type="molecule type" value="Genomic_DNA"/>
</dbReference>